<evidence type="ECO:0000313" key="8">
    <source>
        <dbReference type="EMBL" id="URI06043.1"/>
    </source>
</evidence>
<dbReference type="InterPro" id="IPR036390">
    <property type="entry name" value="WH_DNA-bd_sf"/>
</dbReference>
<dbReference type="PANTHER" id="PTHR33202:SF22">
    <property type="entry name" value="HYDROGEN PEROXIDE SENSITIVE REPRESSOR"/>
    <property type="match status" value="1"/>
</dbReference>
<keyword evidence="9" id="KW-1185">Reference proteome</keyword>
<name>A0ABY4S001_AQUTE</name>
<evidence type="ECO:0000256" key="2">
    <source>
        <dbReference type="ARBA" id="ARBA00022491"/>
    </source>
</evidence>
<evidence type="ECO:0000256" key="7">
    <source>
        <dbReference type="RuleBase" id="RU364037"/>
    </source>
</evidence>
<keyword evidence="4 7" id="KW-0805">Transcription regulation</keyword>
<keyword evidence="7" id="KW-0408">Iron</keyword>
<keyword evidence="7" id="KW-0963">Cytoplasm</keyword>
<evidence type="ECO:0000313" key="9">
    <source>
        <dbReference type="Proteomes" id="UP001056201"/>
    </source>
</evidence>
<dbReference type="SUPFAM" id="SSF46785">
    <property type="entry name" value="Winged helix' DNA-binding domain"/>
    <property type="match status" value="1"/>
</dbReference>
<keyword evidence="3 7" id="KW-0862">Zinc</keyword>
<evidence type="ECO:0000256" key="3">
    <source>
        <dbReference type="ARBA" id="ARBA00022833"/>
    </source>
</evidence>
<comment type="similarity">
    <text evidence="1 7">Belongs to the Fur family.</text>
</comment>
<keyword evidence="2 7" id="KW-0678">Repressor</keyword>
<dbReference type="Pfam" id="PF01475">
    <property type="entry name" value="FUR"/>
    <property type="match status" value="1"/>
</dbReference>
<evidence type="ECO:0000256" key="4">
    <source>
        <dbReference type="ARBA" id="ARBA00023015"/>
    </source>
</evidence>
<dbReference type="RefSeq" id="WP_250194308.1">
    <property type="nucleotide sequence ID" value="NZ_CP097635.1"/>
</dbReference>
<dbReference type="InterPro" id="IPR036388">
    <property type="entry name" value="WH-like_DNA-bd_sf"/>
</dbReference>
<evidence type="ECO:0000256" key="1">
    <source>
        <dbReference type="ARBA" id="ARBA00007957"/>
    </source>
</evidence>
<evidence type="ECO:0000256" key="6">
    <source>
        <dbReference type="ARBA" id="ARBA00023163"/>
    </source>
</evidence>
<keyword evidence="5 7" id="KW-0238">DNA-binding</keyword>
<dbReference type="EMBL" id="CP097635">
    <property type="protein sequence ID" value="URI06043.1"/>
    <property type="molecule type" value="Genomic_DNA"/>
</dbReference>
<proteinExistence type="inferred from homology"/>
<keyword evidence="6 7" id="KW-0804">Transcription</keyword>
<comment type="subunit">
    <text evidence="7">Homodimer.</text>
</comment>
<dbReference type="PANTHER" id="PTHR33202">
    <property type="entry name" value="ZINC UPTAKE REGULATION PROTEIN"/>
    <property type="match status" value="1"/>
</dbReference>
<dbReference type="Gene3D" id="1.10.10.10">
    <property type="entry name" value="Winged helix-like DNA-binding domain superfamily/Winged helix DNA-binding domain"/>
    <property type="match status" value="1"/>
</dbReference>
<reference evidence="8" key="1">
    <citation type="submission" date="2022-05" db="EMBL/GenBank/DDBJ databases">
        <title>An RpoN-dependent PEP-CTERM gene is involved in floc formation of an Aquincola tertiaricarbonis strain.</title>
        <authorList>
            <person name="Qiu D."/>
            <person name="Xia M."/>
        </authorList>
    </citation>
    <scope>NUCLEOTIDE SEQUENCE</scope>
    <source>
        <strain evidence="8">RN12</strain>
    </source>
</reference>
<comment type="subcellular location">
    <subcellularLocation>
        <location evidence="7">Cytoplasm</location>
    </subcellularLocation>
</comment>
<dbReference type="InterPro" id="IPR043135">
    <property type="entry name" value="Fur_C"/>
</dbReference>
<evidence type="ECO:0000256" key="5">
    <source>
        <dbReference type="ARBA" id="ARBA00023125"/>
    </source>
</evidence>
<organism evidence="8 9">
    <name type="scientific">Aquincola tertiaricarbonis</name>
    <dbReference type="NCBI Taxonomy" id="391953"/>
    <lineage>
        <taxon>Bacteria</taxon>
        <taxon>Pseudomonadati</taxon>
        <taxon>Pseudomonadota</taxon>
        <taxon>Betaproteobacteria</taxon>
        <taxon>Burkholderiales</taxon>
        <taxon>Sphaerotilaceae</taxon>
        <taxon>Aquincola</taxon>
    </lineage>
</organism>
<keyword evidence="7" id="KW-0479">Metal-binding</keyword>
<dbReference type="Proteomes" id="UP001056201">
    <property type="component" value="Chromosome 1"/>
</dbReference>
<dbReference type="InterPro" id="IPR002481">
    <property type="entry name" value="FUR"/>
</dbReference>
<accession>A0ABY4S001</accession>
<gene>
    <name evidence="7" type="primary">fur</name>
    <name evidence="8" type="ORF">MW290_08860</name>
</gene>
<sequence length="127" mass="13988">MERSTRQRSAIRAVIEAATRPLTPQEVLDGARTEVAGMGIATVYRNLKLLVEEGSVQVVELPGDSPRYESKHLDHHHHFQCRQCDRVFDVHGCPGDLTRFAPTGFRVESHELTLYGQCADCAGAASG</sequence>
<dbReference type="CDD" id="cd07153">
    <property type="entry name" value="Fur_like"/>
    <property type="match status" value="1"/>
</dbReference>
<dbReference type="Gene3D" id="3.30.1490.190">
    <property type="match status" value="1"/>
</dbReference>
<protein>
    <recommendedName>
        <fullName evidence="7">Ferric uptake regulation protein</fullName>
    </recommendedName>
</protein>